<proteinExistence type="predicted"/>
<reference evidence="1 2" key="1">
    <citation type="submission" date="2021-06" db="EMBL/GenBank/DDBJ databases">
        <authorList>
            <person name="Palmer J.M."/>
        </authorList>
    </citation>
    <scope>NUCLEOTIDE SEQUENCE [LARGE SCALE GENOMIC DNA]</scope>
    <source>
        <strain evidence="1 2">XC_2019</strain>
        <tissue evidence="1">Muscle</tissue>
    </source>
</reference>
<dbReference type="Proteomes" id="UP001434883">
    <property type="component" value="Unassembled WGS sequence"/>
</dbReference>
<evidence type="ECO:0000313" key="1">
    <source>
        <dbReference type="EMBL" id="MEQ2197514.1"/>
    </source>
</evidence>
<comment type="caution">
    <text evidence="1">The sequence shown here is derived from an EMBL/GenBank/DDBJ whole genome shotgun (WGS) entry which is preliminary data.</text>
</comment>
<dbReference type="EMBL" id="JAHRIN010017762">
    <property type="protein sequence ID" value="MEQ2197514.1"/>
    <property type="molecule type" value="Genomic_DNA"/>
</dbReference>
<name>A0ABV0QNX0_9TELE</name>
<accession>A0ABV0QNX0</accession>
<keyword evidence="2" id="KW-1185">Reference proteome</keyword>
<gene>
    <name evidence="1" type="ORF">XENOCAPTIV_030606</name>
</gene>
<protein>
    <submittedName>
        <fullName evidence="1">Uncharacterized protein</fullName>
    </submittedName>
</protein>
<organism evidence="1 2">
    <name type="scientific">Xenoophorus captivus</name>
    <dbReference type="NCBI Taxonomy" id="1517983"/>
    <lineage>
        <taxon>Eukaryota</taxon>
        <taxon>Metazoa</taxon>
        <taxon>Chordata</taxon>
        <taxon>Craniata</taxon>
        <taxon>Vertebrata</taxon>
        <taxon>Euteleostomi</taxon>
        <taxon>Actinopterygii</taxon>
        <taxon>Neopterygii</taxon>
        <taxon>Teleostei</taxon>
        <taxon>Neoteleostei</taxon>
        <taxon>Acanthomorphata</taxon>
        <taxon>Ovalentaria</taxon>
        <taxon>Atherinomorphae</taxon>
        <taxon>Cyprinodontiformes</taxon>
        <taxon>Goodeidae</taxon>
        <taxon>Xenoophorus</taxon>
    </lineage>
</organism>
<sequence>MRNKDIDIYDSDLLLMQWNVALEADGTQNFPNFACLSKFSTDFFSKVTHKRRLKISMVVLVHLLNLNQTFCAKRSDFLLEAMKQLNLTIQLQLSKRNIDL</sequence>
<evidence type="ECO:0000313" key="2">
    <source>
        <dbReference type="Proteomes" id="UP001434883"/>
    </source>
</evidence>